<sequence length="574" mass="64063">MIPKNGPKILSLNRVPLNLIRKFSINNNLFYKAKGKDFFDLKIPDNAPTSTENTVWLESLAKQAKMDELHGHNEEQYTGGKSSEPMSSYTIREKSDLETRKNNDLFAYYNKNKDLVRVIRTPKSAENPYFTLSVPATDYFIASSPFSSLPNRRRPKSDTQQSFSDLKVVKLRSGKGGDGNVAFFRDAGIAVGPPDGGDGGDGGNIYVMASAELSSLHGIRTKYFAEDGKNGEGGQLDGKKGGDLYITVPVGTHIRWCPDPKEIRTLRKVQEDKVFHIKAVGEGIKDGIPKYIQLFRNSYASGEGWVFKDKDEDYHNSRDYFSELNEKIKVYDKEREYDELSTDVFPIDGLDFSKPTKDPVMLLKGGRGGMGNMHFLTSEIRNPRFAKVGRKGLEGNFIFELKLLADLGLVGLPNAGKSTLLRAISNARPRVGHWEFTTLQPSIGSIPLRIDQAPFTVADIPGIIKGASDNKGMGLNFLRHVERSSGLVFVISLGSEDPIDDLNVLLEELGPKRLKGKKILIVATKADLENSFEKFNKLREYVSKNDWKCVPCCPMKKENIETVIELMAECCDRV</sequence>
<evidence type="ECO:0000256" key="2">
    <source>
        <dbReference type="ARBA" id="ARBA00023134"/>
    </source>
</evidence>
<reference evidence="6" key="1">
    <citation type="submission" date="2023-04" db="EMBL/GenBank/DDBJ databases">
        <title>Candida boidinii NBRC 10035.</title>
        <authorList>
            <person name="Ichikawa N."/>
            <person name="Sato H."/>
            <person name="Tonouchi N."/>
        </authorList>
    </citation>
    <scope>NUCLEOTIDE SEQUENCE</scope>
    <source>
        <strain evidence="6">NBRC 10035</strain>
    </source>
</reference>
<dbReference type="Pfam" id="PF01926">
    <property type="entry name" value="MMR_HSR1"/>
    <property type="match status" value="1"/>
</dbReference>
<dbReference type="Gene3D" id="2.70.210.12">
    <property type="entry name" value="GTP1/OBG domain"/>
    <property type="match status" value="1"/>
</dbReference>
<keyword evidence="1" id="KW-0547">Nucleotide-binding</keyword>
<dbReference type="PROSITE" id="PS51710">
    <property type="entry name" value="G_OBG"/>
    <property type="match status" value="1"/>
</dbReference>
<dbReference type="EMBL" id="BSXN01000390">
    <property type="protein sequence ID" value="GME68350.1"/>
    <property type="molecule type" value="Genomic_DNA"/>
</dbReference>
<keyword evidence="2" id="KW-0342">GTP-binding</keyword>
<dbReference type="GO" id="GO:0005525">
    <property type="term" value="F:GTP binding"/>
    <property type="evidence" value="ECO:0007669"/>
    <property type="project" value="UniProtKB-KW"/>
</dbReference>
<evidence type="ECO:0000313" key="6">
    <source>
        <dbReference type="EMBL" id="GME68350.1"/>
    </source>
</evidence>
<name>A0A9W6SXP0_CANBO</name>
<dbReference type="SUPFAM" id="SSF82051">
    <property type="entry name" value="Obg GTP-binding protein N-terminal domain"/>
    <property type="match status" value="1"/>
</dbReference>
<dbReference type="InterPro" id="IPR036726">
    <property type="entry name" value="GTP1_OBG_dom_sf"/>
</dbReference>
<dbReference type="Gene3D" id="3.40.50.300">
    <property type="entry name" value="P-loop containing nucleotide triphosphate hydrolases"/>
    <property type="match status" value="1"/>
</dbReference>
<evidence type="ECO:0000259" key="4">
    <source>
        <dbReference type="PROSITE" id="PS51710"/>
    </source>
</evidence>
<dbReference type="GO" id="GO:0005739">
    <property type="term" value="C:mitochondrion"/>
    <property type="evidence" value="ECO:0007669"/>
    <property type="project" value="TreeGrafter"/>
</dbReference>
<dbReference type="InterPro" id="IPR027417">
    <property type="entry name" value="P-loop_NTPase"/>
</dbReference>
<dbReference type="GO" id="GO:0042254">
    <property type="term" value="P:ribosome biogenesis"/>
    <property type="evidence" value="ECO:0007669"/>
    <property type="project" value="UniProtKB-UniRule"/>
</dbReference>
<protein>
    <submittedName>
        <fullName evidence="6">Unnamed protein product</fullName>
    </submittedName>
</protein>
<keyword evidence="7" id="KW-1185">Reference proteome</keyword>
<dbReference type="PANTHER" id="PTHR11702:SF31">
    <property type="entry name" value="MITOCHONDRIAL RIBOSOME-ASSOCIATED GTPASE 2"/>
    <property type="match status" value="1"/>
</dbReference>
<proteinExistence type="predicted"/>
<gene>
    <name evidence="6" type="ORF">Cboi02_000159300</name>
</gene>
<dbReference type="InterPro" id="IPR045086">
    <property type="entry name" value="OBG_GTPase"/>
</dbReference>
<dbReference type="PANTHER" id="PTHR11702">
    <property type="entry name" value="DEVELOPMENTALLY REGULATED GTP-BINDING PROTEIN-RELATED"/>
    <property type="match status" value="1"/>
</dbReference>
<dbReference type="InterPro" id="IPR006169">
    <property type="entry name" value="GTP1_OBG_dom"/>
</dbReference>
<dbReference type="Proteomes" id="UP001165120">
    <property type="component" value="Unassembled WGS sequence"/>
</dbReference>
<dbReference type="PROSITE" id="PS51883">
    <property type="entry name" value="OBG"/>
    <property type="match status" value="1"/>
</dbReference>
<feature type="region of interest" description="Disordered" evidence="3">
    <location>
        <begin position="145"/>
        <end position="164"/>
    </location>
</feature>
<dbReference type="GO" id="GO:0003924">
    <property type="term" value="F:GTPase activity"/>
    <property type="evidence" value="ECO:0007669"/>
    <property type="project" value="InterPro"/>
</dbReference>
<accession>A0A9W6SXP0</accession>
<evidence type="ECO:0000256" key="3">
    <source>
        <dbReference type="SAM" id="MobiDB-lite"/>
    </source>
</evidence>
<dbReference type="PRINTS" id="PR00326">
    <property type="entry name" value="GTP1OBG"/>
</dbReference>
<dbReference type="Pfam" id="PF01018">
    <property type="entry name" value="GTP1_OBG"/>
    <property type="match status" value="2"/>
</dbReference>
<dbReference type="AlphaFoldDB" id="A0A9W6SXP0"/>
<evidence type="ECO:0000256" key="1">
    <source>
        <dbReference type="ARBA" id="ARBA00022741"/>
    </source>
</evidence>
<comment type="caution">
    <text evidence="6">The sequence shown here is derived from an EMBL/GenBank/DDBJ whole genome shotgun (WGS) entry which is preliminary data.</text>
</comment>
<organism evidence="6 7">
    <name type="scientific">Candida boidinii</name>
    <name type="common">Yeast</name>
    <dbReference type="NCBI Taxonomy" id="5477"/>
    <lineage>
        <taxon>Eukaryota</taxon>
        <taxon>Fungi</taxon>
        <taxon>Dikarya</taxon>
        <taxon>Ascomycota</taxon>
        <taxon>Saccharomycotina</taxon>
        <taxon>Pichiomycetes</taxon>
        <taxon>Pichiales</taxon>
        <taxon>Pichiaceae</taxon>
        <taxon>Ogataea</taxon>
        <taxon>Ogataea/Candida clade</taxon>
    </lineage>
</organism>
<evidence type="ECO:0000259" key="5">
    <source>
        <dbReference type="PROSITE" id="PS51883"/>
    </source>
</evidence>
<dbReference type="InterPro" id="IPR031167">
    <property type="entry name" value="G_OBG"/>
</dbReference>
<feature type="domain" description="Obg" evidence="5">
    <location>
        <begin position="161"/>
        <end position="404"/>
    </location>
</feature>
<dbReference type="CDD" id="cd01898">
    <property type="entry name" value="Obg"/>
    <property type="match status" value="1"/>
</dbReference>
<feature type="domain" description="OBG-type G" evidence="4">
    <location>
        <begin position="405"/>
        <end position="572"/>
    </location>
</feature>
<evidence type="ECO:0000313" key="7">
    <source>
        <dbReference type="Proteomes" id="UP001165120"/>
    </source>
</evidence>
<dbReference type="InterPro" id="IPR006073">
    <property type="entry name" value="GTP-bd"/>
</dbReference>
<dbReference type="SUPFAM" id="SSF52540">
    <property type="entry name" value="P-loop containing nucleoside triphosphate hydrolases"/>
    <property type="match status" value="1"/>
</dbReference>